<dbReference type="Proteomes" id="UP000460416">
    <property type="component" value="Unassembled WGS sequence"/>
</dbReference>
<protein>
    <submittedName>
        <fullName evidence="2">Superoxide dismutase family protein</fullName>
    </submittedName>
</protein>
<dbReference type="EMBL" id="VJVW01000001">
    <property type="protein sequence ID" value="MUP41105.1"/>
    <property type="molecule type" value="Genomic_DNA"/>
</dbReference>
<evidence type="ECO:0000313" key="3">
    <source>
        <dbReference type="Proteomes" id="UP000460416"/>
    </source>
</evidence>
<evidence type="ECO:0000313" key="2">
    <source>
        <dbReference type="EMBL" id="MUP41105.1"/>
    </source>
</evidence>
<reference evidence="2 3" key="1">
    <citation type="submission" date="2019-07" db="EMBL/GenBank/DDBJ databases">
        <title>Gramella aestuarii sp. nov., isolated from a tidal flat, and emended description of Gramella echinicola.</title>
        <authorList>
            <person name="Liu L."/>
        </authorList>
    </citation>
    <scope>NUCLEOTIDE SEQUENCE [LARGE SCALE GENOMIC DNA]</scope>
    <source>
        <strain evidence="2 3">BS12</strain>
    </source>
</reference>
<dbReference type="RefSeq" id="WP_156273067.1">
    <property type="nucleotide sequence ID" value="NZ_BAABGI010000002.1"/>
</dbReference>
<dbReference type="SUPFAM" id="SSF49329">
    <property type="entry name" value="Cu,Zn superoxide dismutase-like"/>
    <property type="match status" value="1"/>
</dbReference>
<comment type="caution">
    <text evidence="2">The sequence shown here is derived from an EMBL/GenBank/DDBJ whole genome shotgun (WGS) entry which is preliminary data.</text>
</comment>
<dbReference type="GO" id="GO:0006801">
    <property type="term" value="P:superoxide metabolic process"/>
    <property type="evidence" value="ECO:0007669"/>
    <property type="project" value="InterPro"/>
</dbReference>
<name>A0A7M3SWX4_9FLAO</name>
<evidence type="ECO:0000256" key="1">
    <source>
        <dbReference type="ARBA" id="ARBA00010457"/>
    </source>
</evidence>
<dbReference type="PROSITE" id="PS51257">
    <property type="entry name" value="PROKAR_LIPOPROTEIN"/>
    <property type="match status" value="1"/>
</dbReference>
<sequence length="457" mass="50956">MKKINQLLAYCAVFALILAGCSKDEPGNVQDPGNSEIAVLELGPVLVDLDNSRQQITPDETPECVGDTPAYARLRLEYGSGNTEIVTNVDITSDSDGNLFTKYSEELEIPIPSGETTVSVTLTDFVVYNDNDMVIWVAPKEDSEFEDFVTNPLDNEWLLRAGSKNYQEVEVICFDDREVNNYGYQFFDITPIPLIKFCVFGNYCPPSGRHYVAAYRVNVYESDNGDKGDLIWSRERLVEGEGNDAYADPLCFELPNRLDIDDNEEQYYFEFILLPDTPGYDGGEELFAEGPITVAEIELFFGENGTLDYYHFQYGCDGGVPPPFGRPETKRYKACIKYLDSEDEVAGFAYLSLNGTVLEAATSVFGLKFGEQHPQHIHQNASCSDPGGITIALDDANGDFPIPINVNGASFINYYEIIPNVFDQNLQDRTIVIHGKDDANGDYQELAPVACGEFEEY</sequence>
<dbReference type="InterPro" id="IPR036423">
    <property type="entry name" value="SOD-like_Cu/Zn_dom_sf"/>
</dbReference>
<dbReference type="AlphaFoldDB" id="A0A7M3SWX4"/>
<organism evidence="2 3">
    <name type="scientific">Christiangramia aestuarii</name>
    <dbReference type="NCBI Taxonomy" id="1028746"/>
    <lineage>
        <taxon>Bacteria</taxon>
        <taxon>Pseudomonadati</taxon>
        <taxon>Bacteroidota</taxon>
        <taxon>Flavobacteriia</taxon>
        <taxon>Flavobacteriales</taxon>
        <taxon>Flavobacteriaceae</taxon>
        <taxon>Christiangramia</taxon>
    </lineage>
</organism>
<proteinExistence type="inferred from homology"/>
<comment type="similarity">
    <text evidence="1">Belongs to the Cu-Zn superoxide dismutase family.</text>
</comment>
<accession>A0A7M3SWX4</accession>
<dbReference type="GO" id="GO:0046872">
    <property type="term" value="F:metal ion binding"/>
    <property type="evidence" value="ECO:0007669"/>
    <property type="project" value="InterPro"/>
</dbReference>
<gene>
    <name evidence="2" type="ORF">FLP08_00820</name>
</gene>
<keyword evidence="3" id="KW-1185">Reference proteome</keyword>
<dbReference type="OrthoDB" id="972683at2"/>